<accession>A0ABV2TAN0</accession>
<dbReference type="SUPFAM" id="SSF47413">
    <property type="entry name" value="lambda repressor-like DNA-binding domains"/>
    <property type="match status" value="1"/>
</dbReference>
<protein>
    <submittedName>
        <fullName evidence="2">Helix-turn-helix transcriptional regulator</fullName>
    </submittedName>
</protein>
<dbReference type="Proteomes" id="UP001549749">
    <property type="component" value="Unassembled WGS sequence"/>
</dbReference>
<dbReference type="PROSITE" id="PS50943">
    <property type="entry name" value="HTH_CROC1"/>
    <property type="match status" value="1"/>
</dbReference>
<name>A0ABV2TAN0_9BACT</name>
<dbReference type="RefSeq" id="WP_354662657.1">
    <property type="nucleotide sequence ID" value="NZ_JBEXAC010000002.1"/>
</dbReference>
<dbReference type="CDD" id="cd00093">
    <property type="entry name" value="HTH_XRE"/>
    <property type="match status" value="1"/>
</dbReference>
<sequence length="146" mass="16223">MMTNIDAINTNYSSDLIDQMLDNIKPEEQEQTDYKMKLAAKIYAGLKSKGWKSLDLAKALNLKSPSLVSKWLSGTHNFTIDTLVDIQRALNIRLLDVELLPAPPTLNMNFTVAVAPASLREDIYEPLQKVIDEAGGLQSTKVAVVY</sequence>
<comment type="caution">
    <text evidence="2">The sequence shown here is derived from an EMBL/GenBank/DDBJ whole genome shotgun (WGS) entry which is preliminary data.</text>
</comment>
<evidence type="ECO:0000313" key="3">
    <source>
        <dbReference type="Proteomes" id="UP001549749"/>
    </source>
</evidence>
<feature type="domain" description="HTH cro/C1-type" evidence="1">
    <location>
        <begin position="47"/>
        <end position="97"/>
    </location>
</feature>
<dbReference type="Pfam" id="PF01381">
    <property type="entry name" value="HTH_3"/>
    <property type="match status" value="1"/>
</dbReference>
<reference evidence="2 3" key="1">
    <citation type="submission" date="2024-06" db="EMBL/GenBank/DDBJ databases">
        <title>Chitinophaga defluvii sp. nov., isolated from municipal sewage.</title>
        <authorList>
            <person name="Zhang L."/>
        </authorList>
    </citation>
    <scope>NUCLEOTIDE SEQUENCE [LARGE SCALE GENOMIC DNA]</scope>
    <source>
        <strain evidence="2 3">H8</strain>
    </source>
</reference>
<dbReference type="InterPro" id="IPR001387">
    <property type="entry name" value="Cro/C1-type_HTH"/>
</dbReference>
<dbReference type="InterPro" id="IPR010982">
    <property type="entry name" value="Lambda_DNA-bd_dom_sf"/>
</dbReference>
<proteinExistence type="predicted"/>
<evidence type="ECO:0000313" key="2">
    <source>
        <dbReference type="EMBL" id="MET7000097.1"/>
    </source>
</evidence>
<organism evidence="2 3">
    <name type="scientific">Chitinophaga defluvii</name>
    <dbReference type="NCBI Taxonomy" id="3163343"/>
    <lineage>
        <taxon>Bacteria</taxon>
        <taxon>Pseudomonadati</taxon>
        <taxon>Bacteroidota</taxon>
        <taxon>Chitinophagia</taxon>
        <taxon>Chitinophagales</taxon>
        <taxon>Chitinophagaceae</taxon>
        <taxon>Chitinophaga</taxon>
    </lineage>
</organism>
<dbReference type="EMBL" id="JBEXAC010000002">
    <property type="protein sequence ID" value="MET7000097.1"/>
    <property type="molecule type" value="Genomic_DNA"/>
</dbReference>
<dbReference type="Gene3D" id="1.10.260.40">
    <property type="entry name" value="lambda repressor-like DNA-binding domains"/>
    <property type="match status" value="1"/>
</dbReference>
<dbReference type="SMART" id="SM00530">
    <property type="entry name" value="HTH_XRE"/>
    <property type="match status" value="1"/>
</dbReference>
<gene>
    <name evidence="2" type="ORF">ABR189_22090</name>
</gene>
<keyword evidence="3" id="KW-1185">Reference proteome</keyword>
<evidence type="ECO:0000259" key="1">
    <source>
        <dbReference type="PROSITE" id="PS50943"/>
    </source>
</evidence>